<dbReference type="Pfam" id="PF13526">
    <property type="entry name" value="DUF4125"/>
    <property type="match status" value="1"/>
</dbReference>
<evidence type="ECO:0000313" key="2">
    <source>
        <dbReference type="Proteomes" id="UP000199608"/>
    </source>
</evidence>
<dbReference type="RefSeq" id="WP_014956029.1">
    <property type="nucleotide sequence ID" value="NZ_FNLL01000002.1"/>
</dbReference>
<reference evidence="2" key="1">
    <citation type="submission" date="2016-10" db="EMBL/GenBank/DDBJ databases">
        <authorList>
            <person name="Varghese N."/>
            <person name="Submissions S."/>
        </authorList>
    </citation>
    <scope>NUCLEOTIDE SEQUENCE [LARGE SCALE GENOMIC DNA]</scope>
    <source>
        <strain evidence="2">DSM 3384</strain>
    </source>
</reference>
<evidence type="ECO:0000313" key="1">
    <source>
        <dbReference type="EMBL" id="SDT88284.1"/>
    </source>
</evidence>
<protein>
    <recommendedName>
        <fullName evidence="3">DUF4125 domain-containing protein</fullName>
    </recommendedName>
</protein>
<gene>
    <name evidence="1" type="ORF">SAMN04487931_102359</name>
</gene>
<dbReference type="InterPro" id="IPR025191">
    <property type="entry name" value="DUF4125"/>
</dbReference>
<keyword evidence="2" id="KW-1185">Reference proteome</keyword>
<name>A0A1H2DZM6_9BACT</name>
<sequence>MDVYKRSREVLIKSILNIELSMFLKVNGESNAPCQEHPDAFRKIRGSIYEFWSDEMLESYFNDLVVAERSDRNLVFEKYARMDNKIPKTNNNPLIDNIVEIEQKWQENLKEMYPAIYNHTCRDMNLASDGSNFKVYLASELETYSDRTLKKYYDHVKTAFDKGENLSVEMLGQLAKKSGIESLEKLEQLMQADVN</sequence>
<dbReference type="Proteomes" id="UP000199608">
    <property type="component" value="Unassembled WGS sequence"/>
</dbReference>
<dbReference type="AlphaFoldDB" id="A0A1H2DZM6"/>
<dbReference type="EMBL" id="FNLL01000002">
    <property type="protein sequence ID" value="SDT88284.1"/>
    <property type="molecule type" value="Genomic_DNA"/>
</dbReference>
<accession>A0A1H2DZM6</accession>
<organism evidence="1 2">
    <name type="scientific">Desulfobacula phenolica</name>
    <dbReference type="NCBI Taxonomy" id="90732"/>
    <lineage>
        <taxon>Bacteria</taxon>
        <taxon>Pseudomonadati</taxon>
        <taxon>Thermodesulfobacteriota</taxon>
        <taxon>Desulfobacteria</taxon>
        <taxon>Desulfobacterales</taxon>
        <taxon>Desulfobacteraceae</taxon>
        <taxon>Desulfobacula</taxon>
    </lineage>
</organism>
<proteinExistence type="predicted"/>
<evidence type="ECO:0008006" key="3">
    <source>
        <dbReference type="Google" id="ProtNLM"/>
    </source>
</evidence>